<dbReference type="Gene3D" id="2.102.10.10">
    <property type="entry name" value="Rieske [2Fe-2S] iron-sulphur domain"/>
    <property type="match status" value="1"/>
</dbReference>
<dbReference type="GO" id="GO:0004497">
    <property type="term" value="F:monooxygenase activity"/>
    <property type="evidence" value="ECO:0007669"/>
    <property type="project" value="UniProtKB-ARBA"/>
</dbReference>
<dbReference type="OrthoDB" id="25106at2"/>
<dbReference type="PANTHER" id="PTHR10134">
    <property type="entry name" value="CYTOCHROME B-C1 COMPLEX SUBUNIT RIESKE, MITOCHONDRIAL"/>
    <property type="match status" value="1"/>
</dbReference>
<feature type="region of interest" description="Disordered" evidence="10">
    <location>
        <begin position="1"/>
        <end position="36"/>
    </location>
</feature>
<dbReference type="Pfam" id="PF00355">
    <property type="entry name" value="Rieske"/>
    <property type="match status" value="1"/>
</dbReference>
<evidence type="ECO:0000256" key="10">
    <source>
        <dbReference type="SAM" id="MobiDB-lite"/>
    </source>
</evidence>
<evidence type="ECO:0000256" key="3">
    <source>
        <dbReference type="ARBA" id="ARBA00022714"/>
    </source>
</evidence>
<keyword evidence="4" id="KW-0479">Metal-binding</keyword>
<dbReference type="InterPro" id="IPR017941">
    <property type="entry name" value="Rieske_2Fe-2S"/>
</dbReference>
<evidence type="ECO:0000256" key="4">
    <source>
        <dbReference type="ARBA" id="ARBA00022723"/>
    </source>
</evidence>
<dbReference type="RefSeq" id="WP_110919453.1">
    <property type="nucleotide sequence ID" value="NZ_PNJG02000001.1"/>
</dbReference>
<dbReference type="EMBL" id="PNJG02000001">
    <property type="protein sequence ID" value="RKQ36291.1"/>
    <property type="molecule type" value="Genomic_DNA"/>
</dbReference>
<feature type="compositionally biased region" description="Polar residues" evidence="10">
    <location>
        <begin position="1"/>
        <end position="12"/>
    </location>
</feature>
<dbReference type="PROSITE" id="PS51296">
    <property type="entry name" value="RIESKE"/>
    <property type="match status" value="1"/>
</dbReference>
<dbReference type="GO" id="GO:0016020">
    <property type="term" value="C:membrane"/>
    <property type="evidence" value="ECO:0007669"/>
    <property type="project" value="InterPro"/>
</dbReference>
<evidence type="ECO:0000313" key="12">
    <source>
        <dbReference type="EMBL" id="RKQ36291.1"/>
    </source>
</evidence>
<evidence type="ECO:0000256" key="1">
    <source>
        <dbReference type="ARBA" id="ARBA00002494"/>
    </source>
</evidence>
<evidence type="ECO:0000256" key="5">
    <source>
        <dbReference type="ARBA" id="ARBA00023004"/>
    </source>
</evidence>
<dbReference type="GO" id="GO:0046872">
    <property type="term" value="F:metal ion binding"/>
    <property type="evidence" value="ECO:0007669"/>
    <property type="project" value="UniProtKB-KW"/>
</dbReference>
<keyword evidence="7" id="KW-1015">Disulfide bond</keyword>
<accession>A0A495A8C6</accession>
<feature type="region of interest" description="Disordered" evidence="10">
    <location>
        <begin position="57"/>
        <end position="77"/>
    </location>
</feature>
<keyword evidence="5" id="KW-0408">Iron</keyword>
<dbReference type="AlphaFoldDB" id="A0A495A8C6"/>
<evidence type="ECO:0000259" key="11">
    <source>
        <dbReference type="PROSITE" id="PS51296"/>
    </source>
</evidence>
<dbReference type="InterPro" id="IPR006311">
    <property type="entry name" value="TAT_signal"/>
</dbReference>
<dbReference type="SUPFAM" id="SSF50022">
    <property type="entry name" value="ISP domain"/>
    <property type="match status" value="1"/>
</dbReference>
<dbReference type="PROSITE" id="PS51318">
    <property type="entry name" value="TAT"/>
    <property type="match status" value="1"/>
</dbReference>
<feature type="domain" description="Rieske" evidence="11">
    <location>
        <begin position="74"/>
        <end position="167"/>
    </location>
</feature>
<reference evidence="12 13" key="1">
    <citation type="submission" date="2018-10" db="EMBL/GenBank/DDBJ databases">
        <title>Kocuria tytouropygialis sp. nov., isolated from the uropygial gland of an American barn owl (Tyto furcata).</title>
        <authorList>
            <person name="Braun M.S."/>
            <person name="Wang E."/>
            <person name="Zimmermann S."/>
            <person name="Wagner H."/>
            <person name="Wink M."/>
        </authorList>
    </citation>
    <scope>NUCLEOTIDE SEQUENCE [LARGE SCALE GENOMIC DNA]</scope>
    <source>
        <strain evidence="12 13">442</strain>
    </source>
</reference>
<dbReference type="PRINTS" id="PR00162">
    <property type="entry name" value="RIESKE"/>
</dbReference>
<name>A0A495A8C6_9MICC</name>
<feature type="compositionally biased region" description="Basic and acidic residues" evidence="10">
    <location>
        <begin position="13"/>
        <end position="25"/>
    </location>
</feature>
<evidence type="ECO:0000256" key="9">
    <source>
        <dbReference type="ARBA" id="ARBA00034078"/>
    </source>
</evidence>
<evidence type="ECO:0000256" key="8">
    <source>
        <dbReference type="ARBA" id="ARBA00029586"/>
    </source>
</evidence>
<comment type="caution">
    <text evidence="12">The sequence shown here is derived from an EMBL/GenBank/DDBJ whole genome shotgun (WGS) entry which is preliminary data.</text>
</comment>
<dbReference type="InterPro" id="IPR036922">
    <property type="entry name" value="Rieske_2Fe-2S_sf"/>
</dbReference>
<keyword evidence="3" id="KW-0001">2Fe-2S</keyword>
<keyword evidence="6" id="KW-0411">Iron-sulfur</keyword>
<dbReference type="Proteomes" id="UP000249516">
    <property type="component" value="Unassembled WGS sequence"/>
</dbReference>
<evidence type="ECO:0000256" key="2">
    <source>
        <dbReference type="ARBA" id="ARBA00015816"/>
    </source>
</evidence>
<comment type="function">
    <text evidence="1">Iron-sulfur subunit of the cytochrome bc1 complex, an essential component of the respiratory electron transport chain required for ATP synthesis. The bc1 complex catalyzes the oxidation of menaquinol and the reduction of cytochrome c in the respiratory chain. The bc1 complex operates through a Q-cycle mechanism that couples electron transfer to generation of the proton gradient that drives ATP synthesis.</text>
</comment>
<dbReference type="CDD" id="cd03467">
    <property type="entry name" value="Rieske"/>
    <property type="match status" value="1"/>
</dbReference>
<keyword evidence="13" id="KW-1185">Reference proteome</keyword>
<protein>
    <recommendedName>
        <fullName evidence="2">Cytochrome bc1 complex Rieske iron-sulfur subunit</fullName>
    </recommendedName>
    <alternativeName>
        <fullName evidence="8">Cytochrome bc1 reductase complex subunit QcrA</fullName>
    </alternativeName>
</protein>
<dbReference type="GO" id="GO:0016705">
    <property type="term" value="F:oxidoreductase activity, acting on paired donors, with incorporation or reduction of molecular oxygen"/>
    <property type="evidence" value="ECO:0007669"/>
    <property type="project" value="UniProtKB-ARBA"/>
</dbReference>
<dbReference type="InterPro" id="IPR014349">
    <property type="entry name" value="Rieske_Fe-S_prot"/>
</dbReference>
<dbReference type="GO" id="GO:0051537">
    <property type="term" value="F:2 iron, 2 sulfur cluster binding"/>
    <property type="evidence" value="ECO:0007669"/>
    <property type="project" value="UniProtKB-KW"/>
</dbReference>
<evidence type="ECO:0000313" key="13">
    <source>
        <dbReference type="Proteomes" id="UP000249516"/>
    </source>
</evidence>
<organism evidence="12 13">
    <name type="scientific">Kocuria tytonis</name>
    <dbReference type="NCBI Taxonomy" id="2054280"/>
    <lineage>
        <taxon>Bacteria</taxon>
        <taxon>Bacillati</taxon>
        <taxon>Actinomycetota</taxon>
        <taxon>Actinomycetes</taxon>
        <taxon>Micrococcales</taxon>
        <taxon>Micrococcaceae</taxon>
        <taxon>Kocuria</taxon>
    </lineage>
</organism>
<dbReference type="InterPro" id="IPR005805">
    <property type="entry name" value="Rieske_Fe-S_prot_C"/>
</dbReference>
<proteinExistence type="predicted"/>
<evidence type="ECO:0000256" key="7">
    <source>
        <dbReference type="ARBA" id="ARBA00023157"/>
    </source>
</evidence>
<gene>
    <name evidence="12" type="ORF">C1C97_000985</name>
</gene>
<evidence type="ECO:0000256" key="6">
    <source>
        <dbReference type="ARBA" id="ARBA00023014"/>
    </source>
</evidence>
<sequence length="168" mass="16489">MTHPAASTTQDAHGTRSRDAAHESAAHAPATGPSRRRAVGVAGLTAAGALALSACGSGRDSDAAASPSAPSTPTDVAAAADVPVGSGITVDKGGVKAVVGQPEKGTFTAYSPVCPHQGCMVNPADKQFVCPCHNSVFDMASGDVTGGPATTGLSPYPVKVENGRVIVG</sequence>
<comment type="cofactor">
    <cofactor evidence="9">
        <name>[2Fe-2S] cluster</name>
        <dbReference type="ChEBI" id="CHEBI:190135"/>
    </cofactor>
</comment>